<protein>
    <submittedName>
        <fullName evidence="1">Uncharacterized protein</fullName>
    </submittedName>
</protein>
<keyword evidence="2" id="KW-1185">Reference proteome</keyword>
<evidence type="ECO:0000313" key="1">
    <source>
        <dbReference type="EMBL" id="KLT46087.1"/>
    </source>
</evidence>
<proteinExistence type="predicted"/>
<dbReference type="EMBL" id="KQ087178">
    <property type="protein sequence ID" value="KLT46087.1"/>
    <property type="molecule type" value="Genomic_DNA"/>
</dbReference>
<reference evidence="1 2" key="1">
    <citation type="submission" date="2015-03" db="EMBL/GenBank/DDBJ databases">
        <title>Genomics and transcriptomics of the oil-accumulating basidiomycete yeast T. oleaginosus allow insights into substrate utilization and the diverse evolutionary trajectories of mating systems in fungi.</title>
        <authorList>
            <consortium name="DOE Joint Genome Institute"/>
            <person name="Kourist R."/>
            <person name="Kracht O."/>
            <person name="Bracharz F."/>
            <person name="Lipzen A."/>
            <person name="Nolan M."/>
            <person name="Ohm R."/>
            <person name="Grigoriev I."/>
            <person name="Sun S."/>
            <person name="Heitman J."/>
            <person name="Bruck T."/>
            <person name="Nowrousian M."/>
        </authorList>
    </citation>
    <scope>NUCLEOTIDE SEQUENCE [LARGE SCALE GENOMIC DNA]</scope>
    <source>
        <strain evidence="1 2">IBC0246</strain>
    </source>
</reference>
<sequence length="254" mass="27354">MNAVCARLSTPTRPCVQCGLEPAACSLQSTASVRCAAPKLSTREGNDLRSDLLPRVDMLEVNSRGQWPEGAPGPATGPSLSRRSVSLLSSLRCAWLRRDVPLAGGWGRGLGCEREGAASCRRCRRVGQIKFRREMIRLQRPVPDAACWVAGCSGMLQASKPGRLFSRSTRYQRSSCSVSDQSGEGGSNIFFATLSVGTRTPGYSPCFLALSIASPPPHRTMTRLRRRSGIPRIQKTGTRRRHGGAVVVVGRGCG</sequence>
<dbReference type="RefSeq" id="XP_018282578.1">
    <property type="nucleotide sequence ID" value="XM_018427241.1"/>
</dbReference>
<dbReference type="GeneID" id="28987844"/>
<name>A0A0J0XYF5_9TREE</name>
<dbReference type="Proteomes" id="UP000053611">
    <property type="component" value="Unassembled WGS sequence"/>
</dbReference>
<accession>A0A0J0XYF5</accession>
<dbReference type="AlphaFoldDB" id="A0A0J0XYF5"/>
<organism evidence="1 2">
    <name type="scientific">Cutaneotrichosporon oleaginosum</name>
    <dbReference type="NCBI Taxonomy" id="879819"/>
    <lineage>
        <taxon>Eukaryota</taxon>
        <taxon>Fungi</taxon>
        <taxon>Dikarya</taxon>
        <taxon>Basidiomycota</taxon>
        <taxon>Agaricomycotina</taxon>
        <taxon>Tremellomycetes</taxon>
        <taxon>Trichosporonales</taxon>
        <taxon>Trichosporonaceae</taxon>
        <taxon>Cutaneotrichosporon</taxon>
    </lineage>
</organism>
<gene>
    <name evidence="1" type="ORF">CC85DRAFT_53639</name>
</gene>
<evidence type="ECO:0000313" key="2">
    <source>
        <dbReference type="Proteomes" id="UP000053611"/>
    </source>
</evidence>